<dbReference type="PROSITE" id="PS51421">
    <property type="entry name" value="RAS"/>
    <property type="match status" value="1"/>
</dbReference>
<dbReference type="EMBL" id="MU827796">
    <property type="protein sequence ID" value="KAJ7328548.1"/>
    <property type="molecule type" value="Genomic_DNA"/>
</dbReference>
<dbReference type="PANTHER" id="PTHR45704">
    <property type="entry name" value="RAS-LIKE FAMILY MEMBER 11"/>
    <property type="match status" value="1"/>
</dbReference>
<dbReference type="SMART" id="SM00174">
    <property type="entry name" value="RHO"/>
    <property type="match status" value="1"/>
</dbReference>
<accession>A0A9X0CDE5</accession>
<reference evidence="5" key="1">
    <citation type="submission" date="2023-01" db="EMBL/GenBank/DDBJ databases">
        <title>Genome assembly of the deep-sea coral Lophelia pertusa.</title>
        <authorList>
            <person name="Herrera S."/>
            <person name="Cordes E."/>
        </authorList>
    </citation>
    <scope>NUCLEOTIDE SEQUENCE</scope>
    <source>
        <strain evidence="5">USNM1676648</strain>
        <tissue evidence="5">Polyp</tissue>
    </source>
</reference>
<keyword evidence="3" id="KW-0378">Hydrolase</keyword>
<keyword evidence="6" id="KW-1185">Reference proteome</keyword>
<evidence type="ECO:0000256" key="4">
    <source>
        <dbReference type="ARBA" id="ARBA00048098"/>
    </source>
</evidence>
<comment type="caution">
    <text evidence="5">The sequence shown here is derived from an EMBL/GenBank/DDBJ whole genome shotgun (WGS) entry which is preliminary data.</text>
</comment>
<sequence length="216" mass="24973">MMRPRRKRSSSVHQINIINVHAVVLGLDGVGKSALTVRFLTRRFIGEYDESLEMTYRHHITVDGQYVALDIMDTAGENTEEKMEKCASFGNLFIILYSITDRFSFMEAKRLGKYIRRVRNNECVLVLVGTKTDLKHQRRVSRNDGLALAKEMRSVFCEISISEGFVETNALLYDSLRLHLHHKREQENGEKEKLSPLSRMKEGFRGIYARRKSCSL</sequence>
<dbReference type="GO" id="GO:0005525">
    <property type="term" value="F:GTP binding"/>
    <property type="evidence" value="ECO:0007669"/>
    <property type="project" value="InterPro"/>
</dbReference>
<comment type="similarity">
    <text evidence="1">Belongs to the small GTPase superfamily. Ras family.</text>
</comment>
<dbReference type="InterPro" id="IPR001806">
    <property type="entry name" value="Small_GTPase"/>
</dbReference>
<dbReference type="InterPro" id="IPR027417">
    <property type="entry name" value="P-loop_NTPase"/>
</dbReference>
<dbReference type="InterPro" id="IPR005225">
    <property type="entry name" value="Small_GTP-bd"/>
</dbReference>
<evidence type="ECO:0000313" key="5">
    <source>
        <dbReference type="EMBL" id="KAJ7328548.1"/>
    </source>
</evidence>
<dbReference type="NCBIfam" id="TIGR00231">
    <property type="entry name" value="small_GTP"/>
    <property type="match status" value="1"/>
</dbReference>
<dbReference type="SMART" id="SM00175">
    <property type="entry name" value="RAB"/>
    <property type="match status" value="1"/>
</dbReference>
<evidence type="ECO:0000313" key="6">
    <source>
        <dbReference type="Proteomes" id="UP001163046"/>
    </source>
</evidence>
<proteinExistence type="inferred from homology"/>
<dbReference type="AlphaFoldDB" id="A0A9X0CDE5"/>
<name>A0A9X0CDE5_9CNID</name>
<evidence type="ECO:0000256" key="3">
    <source>
        <dbReference type="ARBA" id="ARBA00022801"/>
    </source>
</evidence>
<comment type="catalytic activity">
    <reaction evidence="4">
        <text>GTP + H2O = GDP + phosphate + H(+)</text>
        <dbReference type="Rhea" id="RHEA:19669"/>
        <dbReference type="ChEBI" id="CHEBI:15377"/>
        <dbReference type="ChEBI" id="CHEBI:15378"/>
        <dbReference type="ChEBI" id="CHEBI:37565"/>
        <dbReference type="ChEBI" id="CHEBI:43474"/>
        <dbReference type="ChEBI" id="CHEBI:58189"/>
        <dbReference type="EC" id="3.6.5.2"/>
    </reaction>
</comment>
<dbReference type="OrthoDB" id="18798at2759"/>
<dbReference type="PROSITE" id="PS51419">
    <property type="entry name" value="RAB"/>
    <property type="match status" value="1"/>
</dbReference>
<dbReference type="SMART" id="SM00173">
    <property type="entry name" value="RAS"/>
    <property type="match status" value="1"/>
</dbReference>
<gene>
    <name evidence="5" type="ORF">OS493_024464</name>
</gene>
<dbReference type="Proteomes" id="UP001163046">
    <property type="component" value="Unassembled WGS sequence"/>
</dbReference>
<protein>
    <recommendedName>
        <fullName evidence="2">small monomeric GTPase</fullName>
        <ecNumber evidence="2">3.6.5.2</ecNumber>
    </recommendedName>
</protein>
<dbReference type="EC" id="3.6.5.2" evidence="2"/>
<evidence type="ECO:0000256" key="2">
    <source>
        <dbReference type="ARBA" id="ARBA00011984"/>
    </source>
</evidence>
<dbReference type="GO" id="GO:0003925">
    <property type="term" value="F:G protein activity"/>
    <property type="evidence" value="ECO:0007669"/>
    <property type="project" value="UniProtKB-EC"/>
</dbReference>
<dbReference type="SUPFAM" id="SSF52540">
    <property type="entry name" value="P-loop containing nucleoside triphosphate hydrolases"/>
    <property type="match status" value="1"/>
</dbReference>
<organism evidence="5 6">
    <name type="scientific">Desmophyllum pertusum</name>
    <dbReference type="NCBI Taxonomy" id="174260"/>
    <lineage>
        <taxon>Eukaryota</taxon>
        <taxon>Metazoa</taxon>
        <taxon>Cnidaria</taxon>
        <taxon>Anthozoa</taxon>
        <taxon>Hexacorallia</taxon>
        <taxon>Scleractinia</taxon>
        <taxon>Caryophylliina</taxon>
        <taxon>Caryophylliidae</taxon>
        <taxon>Desmophyllum</taxon>
    </lineage>
</organism>
<dbReference type="InterPro" id="IPR051065">
    <property type="entry name" value="Ras-related_GTPase"/>
</dbReference>
<dbReference type="PRINTS" id="PR00449">
    <property type="entry name" value="RASTRNSFRMNG"/>
</dbReference>
<evidence type="ECO:0000256" key="1">
    <source>
        <dbReference type="ARBA" id="ARBA00008344"/>
    </source>
</evidence>
<dbReference type="Pfam" id="PF00071">
    <property type="entry name" value="Ras"/>
    <property type="match status" value="1"/>
</dbReference>
<dbReference type="Gene3D" id="3.40.50.300">
    <property type="entry name" value="P-loop containing nucleotide triphosphate hydrolases"/>
    <property type="match status" value="1"/>
</dbReference>